<reference evidence="1" key="2">
    <citation type="journal article" date="2015" name="Data Brief">
        <title>Shoot transcriptome of the giant reed, Arundo donax.</title>
        <authorList>
            <person name="Barrero R.A."/>
            <person name="Guerrero F.D."/>
            <person name="Moolhuijzen P."/>
            <person name="Goolsby J.A."/>
            <person name="Tidwell J."/>
            <person name="Bellgard S.E."/>
            <person name="Bellgard M.I."/>
        </authorList>
    </citation>
    <scope>NUCLEOTIDE SEQUENCE</scope>
    <source>
        <tissue evidence="1">Shoot tissue taken approximately 20 cm above the soil surface</tissue>
    </source>
</reference>
<protein>
    <submittedName>
        <fullName evidence="1">Uncharacterized protein</fullName>
    </submittedName>
</protein>
<proteinExistence type="predicted"/>
<name>A0A0A9AJW0_ARUDO</name>
<reference evidence="1" key="1">
    <citation type="submission" date="2014-09" db="EMBL/GenBank/DDBJ databases">
        <authorList>
            <person name="Magalhaes I.L.F."/>
            <person name="Oliveira U."/>
            <person name="Santos F.R."/>
            <person name="Vidigal T.H.D.A."/>
            <person name="Brescovit A.D."/>
            <person name="Santos A.J."/>
        </authorList>
    </citation>
    <scope>NUCLEOTIDE SEQUENCE</scope>
    <source>
        <tissue evidence="1">Shoot tissue taken approximately 20 cm above the soil surface</tissue>
    </source>
</reference>
<organism evidence="1">
    <name type="scientific">Arundo donax</name>
    <name type="common">Giant reed</name>
    <name type="synonym">Donax arundinaceus</name>
    <dbReference type="NCBI Taxonomy" id="35708"/>
    <lineage>
        <taxon>Eukaryota</taxon>
        <taxon>Viridiplantae</taxon>
        <taxon>Streptophyta</taxon>
        <taxon>Embryophyta</taxon>
        <taxon>Tracheophyta</taxon>
        <taxon>Spermatophyta</taxon>
        <taxon>Magnoliopsida</taxon>
        <taxon>Liliopsida</taxon>
        <taxon>Poales</taxon>
        <taxon>Poaceae</taxon>
        <taxon>PACMAD clade</taxon>
        <taxon>Arundinoideae</taxon>
        <taxon>Arundineae</taxon>
        <taxon>Arundo</taxon>
    </lineage>
</organism>
<accession>A0A0A9AJW0</accession>
<dbReference type="AlphaFoldDB" id="A0A0A9AJW0"/>
<sequence length="25" mass="2857">MAVDFSKLRSVARNDGRHLADLEKK</sequence>
<dbReference type="EMBL" id="GBRH01248670">
    <property type="protein sequence ID" value="JAD49225.1"/>
    <property type="molecule type" value="Transcribed_RNA"/>
</dbReference>
<evidence type="ECO:0000313" key="1">
    <source>
        <dbReference type="EMBL" id="JAD49225.1"/>
    </source>
</evidence>